<gene>
    <name evidence="2" type="ORF">MLAC_11040</name>
</gene>
<proteinExistence type="inferred from homology"/>
<comment type="similarity">
    <text evidence="1">Belongs to the universal stress protein A family.</text>
</comment>
<dbReference type="OrthoDB" id="4614783at2"/>
<dbReference type="PANTHER" id="PTHR46268">
    <property type="entry name" value="STRESS RESPONSE PROTEIN NHAX"/>
    <property type="match status" value="1"/>
</dbReference>
<keyword evidence="3" id="KW-1185">Reference proteome</keyword>
<dbReference type="PRINTS" id="PR01438">
    <property type="entry name" value="UNVRSLSTRESS"/>
</dbReference>
<dbReference type="PANTHER" id="PTHR46268:SF6">
    <property type="entry name" value="UNIVERSAL STRESS PROTEIN UP12"/>
    <property type="match status" value="1"/>
</dbReference>
<dbReference type="Pfam" id="PF00582">
    <property type="entry name" value="Usp"/>
    <property type="match status" value="1"/>
</dbReference>
<dbReference type="AlphaFoldDB" id="A0A1X1YJZ5"/>
<reference evidence="2 3" key="1">
    <citation type="journal article" date="2019" name="Emerg. Microbes Infect.">
        <title>Comprehensive subspecies identification of 175 nontuberculous mycobacteria species based on 7547 genomic profiles.</title>
        <authorList>
            <person name="Matsumoto Y."/>
            <person name="Kinjo T."/>
            <person name="Motooka D."/>
            <person name="Nabeya D."/>
            <person name="Jung N."/>
            <person name="Uechi K."/>
            <person name="Horii T."/>
            <person name="Iida T."/>
            <person name="Fujita J."/>
            <person name="Nakamura S."/>
        </authorList>
    </citation>
    <scope>NUCLEOTIDE SEQUENCE [LARGE SCALE GENOMIC DNA]</scope>
    <source>
        <strain evidence="2 3">JCM 15657</strain>
    </source>
</reference>
<dbReference type="InterPro" id="IPR014729">
    <property type="entry name" value="Rossmann-like_a/b/a_fold"/>
</dbReference>
<evidence type="ECO:0000313" key="3">
    <source>
        <dbReference type="Proteomes" id="UP000466396"/>
    </source>
</evidence>
<dbReference type="InterPro" id="IPR006015">
    <property type="entry name" value="Universal_stress_UspA"/>
</dbReference>
<organism evidence="2 3">
    <name type="scientific">Mycobacterium lacus</name>
    <dbReference type="NCBI Taxonomy" id="169765"/>
    <lineage>
        <taxon>Bacteria</taxon>
        <taxon>Bacillati</taxon>
        <taxon>Actinomycetota</taxon>
        <taxon>Actinomycetes</taxon>
        <taxon>Mycobacteriales</taxon>
        <taxon>Mycobacteriaceae</taxon>
        <taxon>Mycobacterium</taxon>
    </lineage>
</organism>
<evidence type="ECO:0000313" key="2">
    <source>
        <dbReference type="EMBL" id="BBX95810.1"/>
    </source>
</evidence>
<dbReference type="RefSeq" id="WP_085158375.1">
    <property type="nucleotide sequence ID" value="NZ_AP022581.1"/>
</dbReference>
<dbReference type="EMBL" id="AP022581">
    <property type="protein sequence ID" value="BBX95810.1"/>
    <property type="molecule type" value="Genomic_DNA"/>
</dbReference>
<dbReference type="Gene3D" id="3.40.50.620">
    <property type="entry name" value="HUPs"/>
    <property type="match status" value="2"/>
</dbReference>
<evidence type="ECO:0000256" key="1">
    <source>
        <dbReference type="ARBA" id="ARBA00008791"/>
    </source>
</evidence>
<dbReference type="STRING" id="169765.AWC15_16505"/>
<name>A0A1X1YJZ5_9MYCO</name>
<sequence length="267" mass="29064">MKPVIVGIDGSQAAITAALWAIDEAISRAVPLRLESVIKPTHPSPDDYDRDLGHAETSLREAQFAVELSGRPVKVETEIPRGPAGPVLVEASRDAELICVGSVGIGRYARSILGSAATELAEKAHCPVAVVRTRTDRPPETPVPDVNWIVVRMTDAPSNEAVLEYAAREAKLRQAPMLVLGGRPEELTESPDGEFERRVHDWHLRHPDVRVYPINTKADIARFLTDNDARVQLAVISGAEAGLLARVVGPYGHPLFRHPECSVLVVR</sequence>
<dbReference type="KEGG" id="mlj:MLAC_11040"/>
<accession>A0A1X1YJZ5</accession>
<dbReference type="SUPFAM" id="SSF52402">
    <property type="entry name" value="Adenine nucleotide alpha hydrolases-like"/>
    <property type="match status" value="2"/>
</dbReference>
<dbReference type="CDD" id="cd23944">
    <property type="entry name" value="USP_Rv2623_repeat1"/>
    <property type="match status" value="1"/>
</dbReference>
<protein>
    <submittedName>
        <fullName evidence="2">Universal stress protein</fullName>
    </submittedName>
</protein>
<dbReference type="Proteomes" id="UP000466396">
    <property type="component" value="Chromosome"/>
</dbReference>
<dbReference type="InterPro" id="IPR006016">
    <property type="entry name" value="UspA"/>
</dbReference>